<accession>A0A1M4NH07</accession>
<dbReference type="RefSeq" id="WP_006017661.1">
    <property type="nucleotide sequence ID" value="NZ_FZEH01000062.1"/>
</dbReference>
<feature type="signal peptide" evidence="1">
    <location>
        <begin position="1"/>
        <end position="22"/>
    </location>
</feature>
<gene>
    <name evidence="2" type="primary">omp1306</name>
</gene>
<dbReference type="AlphaFoldDB" id="A0A1M4NH07"/>
<keyword evidence="1" id="KW-0732">Signal</keyword>
<reference evidence="2" key="1">
    <citation type="submission" date="2016-10" db="EMBL/GenBank/DDBJ databases">
        <title>Proteomic and phylogenetic analysis of the outer membrane protein repertoire of gastric Helicobacter species.</title>
        <authorList>
            <person name="Joosten M."/>
        </authorList>
    </citation>
    <scope>NUCLEOTIDE SEQUENCE</scope>
    <source>
        <strain evidence="2">10</strain>
    </source>
</reference>
<proteinExistence type="predicted"/>
<sequence>MVFRSVLRVAVVVALSSAGLQAVKLGEGKAYKKGNKMYWAYIGASGGHDTSTNPETDCKQALKYYKEALQEKDFAAHEGLGKLL</sequence>
<organism evidence="2">
    <name type="scientific">Helicobacter bizzozeronii</name>
    <dbReference type="NCBI Taxonomy" id="56877"/>
    <lineage>
        <taxon>Bacteria</taxon>
        <taxon>Pseudomonadati</taxon>
        <taxon>Campylobacterota</taxon>
        <taxon>Epsilonproteobacteria</taxon>
        <taxon>Campylobacterales</taxon>
        <taxon>Helicobacteraceae</taxon>
        <taxon>Helicobacter</taxon>
    </lineage>
</organism>
<protein>
    <submittedName>
        <fullName evidence="2">OMP1306</fullName>
    </submittedName>
</protein>
<feature type="chain" id="PRO_5009906869" evidence="1">
    <location>
        <begin position="23"/>
        <end position="84"/>
    </location>
</feature>
<evidence type="ECO:0000256" key="1">
    <source>
        <dbReference type="SAM" id="SignalP"/>
    </source>
</evidence>
<name>A0A1M4NH07_HELBI</name>
<evidence type="ECO:0000313" key="2">
    <source>
        <dbReference type="EMBL" id="SFZ71583.1"/>
    </source>
</evidence>
<dbReference type="EMBL" id="LT633281">
    <property type="protein sequence ID" value="SFZ71583.1"/>
    <property type="molecule type" value="Genomic_DNA"/>
</dbReference>